<dbReference type="SUPFAM" id="SSF158472">
    <property type="entry name" value="HAMP domain-like"/>
    <property type="match status" value="1"/>
</dbReference>
<keyword evidence="2" id="KW-0597">Phosphoprotein</keyword>
<dbReference type="InterPro" id="IPR036890">
    <property type="entry name" value="HATPase_C_sf"/>
</dbReference>
<sequence length="607" mass="71329">MRRNYNAEVKQIKSDHRIFTTKKKIIFYFFIAALIIFFIFNWMFYRMYSENIEQILITESKNGLSKTMEYVDMIIKNMEYTADVVQNNLQIQNKLENGDQDKPNDYFVDKDIVDTLKSIVTYSSNSAASIDLYLYISKKLYTSDYGVYSEQPREVTDYYRELVDKKFFLTDGYRKKLGFLPDRNYEQITMIRPMYVLSTGAKSGVLAVNFDKYYIKNIIRSKSEYNNMILDSSNNTMISTFIDKNVFVQEQIENLKSYFEGESGEKLCWIDGEKYVLVYDTSKYSGWKYVTLVPASSSMQQMTELRNSIFILFLIMNVVTAATLILLLSKTVYRKLNRLIVSMRQLEKGNFNIHIRHKDTDEFGFIYSRFNDMVEKIRYLFGELYTQKLLQKDAELKLLQSKINPHFIYNIFDNMNWLIQLERYEELEILVDSVSTYFKRSLNAGKDFISVADTLQQLESYVKIQKIRFKDRFECTFDFDDEIIEMMIPNFMLQPLLENAICHGVEPKTGESLIQVKGIRIRNKVFFTIEDDGAGINSDTLKKISDFLANDKVDEDNYFALANINRRIKLYYGEEYGLSIRSTESVGTKVTVIIPFNFNKPLEGKLC</sequence>
<dbReference type="PANTHER" id="PTHR34220:SF7">
    <property type="entry name" value="SENSOR HISTIDINE KINASE YPDA"/>
    <property type="match status" value="1"/>
</dbReference>
<accession>A0A4Q0I2E2</accession>
<dbReference type="GO" id="GO:0016020">
    <property type="term" value="C:membrane"/>
    <property type="evidence" value="ECO:0007669"/>
    <property type="project" value="UniProtKB-SubCell"/>
</dbReference>
<dbReference type="PROSITE" id="PS50885">
    <property type="entry name" value="HAMP"/>
    <property type="match status" value="1"/>
</dbReference>
<dbReference type="PANTHER" id="PTHR34220">
    <property type="entry name" value="SENSOR HISTIDINE KINASE YPDA"/>
    <property type="match status" value="1"/>
</dbReference>
<comment type="subcellular location">
    <subcellularLocation>
        <location evidence="1">Membrane</location>
    </subcellularLocation>
</comment>
<dbReference type="OrthoDB" id="9809348at2"/>
<dbReference type="InterPro" id="IPR003660">
    <property type="entry name" value="HAMP_dom"/>
</dbReference>
<dbReference type="Pfam" id="PF00672">
    <property type="entry name" value="HAMP"/>
    <property type="match status" value="1"/>
</dbReference>
<keyword evidence="5" id="KW-0812">Transmembrane</keyword>
<keyword evidence="3" id="KW-0808">Transferase</keyword>
<organism evidence="7 8">
    <name type="scientific">Acetivibrio mesophilus</name>
    <dbReference type="NCBI Taxonomy" id="2487273"/>
    <lineage>
        <taxon>Bacteria</taxon>
        <taxon>Bacillati</taxon>
        <taxon>Bacillota</taxon>
        <taxon>Clostridia</taxon>
        <taxon>Eubacteriales</taxon>
        <taxon>Oscillospiraceae</taxon>
        <taxon>Acetivibrio</taxon>
    </lineage>
</organism>
<evidence type="ECO:0000313" key="8">
    <source>
        <dbReference type="Proteomes" id="UP000289166"/>
    </source>
</evidence>
<evidence type="ECO:0000313" key="7">
    <source>
        <dbReference type="EMBL" id="RXE58414.1"/>
    </source>
</evidence>
<dbReference type="Gene3D" id="3.30.565.10">
    <property type="entry name" value="Histidine kinase-like ATPase, C-terminal domain"/>
    <property type="match status" value="1"/>
</dbReference>
<dbReference type="RefSeq" id="WP_128706208.1">
    <property type="nucleotide sequence ID" value="NZ_RLII01000018.1"/>
</dbReference>
<dbReference type="CDD" id="cd06225">
    <property type="entry name" value="HAMP"/>
    <property type="match status" value="1"/>
</dbReference>
<proteinExistence type="predicted"/>
<evidence type="ECO:0000256" key="4">
    <source>
        <dbReference type="ARBA" id="ARBA00022777"/>
    </source>
</evidence>
<dbReference type="SUPFAM" id="SSF55874">
    <property type="entry name" value="ATPase domain of HSP90 chaperone/DNA topoisomerase II/histidine kinase"/>
    <property type="match status" value="1"/>
</dbReference>
<feature type="transmembrane region" description="Helical" evidence="5">
    <location>
        <begin position="25"/>
        <end position="45"/>
    </location>
</feature>
<dbReference type="Gene3D" id="6.10.340.10">
    <property type="match status" value="1"/>
</dbReference>
<dbReference type="Pfam" id="PF02518">
    <property type="entry name" value="HATPase_c"/>
    <property type="match status" value="1"/>
</dbReference>
<name>A0A4Q0I2E2_9FIRM</name>
<dbReference type="Proteomes" id="UP000289166">
    <property type="component" value="Unassembled WGS sequence"/>
</dbReference>
<keyword evidence="5" id="KW-0472">Membrane</keyword>
<evidence type="ECO:0000259" key="6">
    <source>
        <dbReference type="PROSITE" id="PS50885"/>
    </source>
</evidence>
<dbReference type="GO" id="GO:0000155">
    <property type="term" value="F:phosphorelay sensor kinase activity"/>
    <property type="evidence" value="ECO:0007669"/>
    <property type="project" value="InterPro"/>
</dbReference>
<evidence type="ECO:0000256" key="1">
    <source>
        <dbReference type="ARBA" id="ARBA00004370"/>
    </source>
</evidence>
<dbReference type="EMBL" id="RLII01000018">
    <property type="protein sequence ID" value="RXE58414.1"/>
    <property type="molecule type" value="Genomic_DNA"/>
</dbReference>
<reference evidence="8" key="1">
    <citation type="submission" date="2018-11" db="EMBL/GenBank/DDBJ databases">
        <title>Genome sequencing of a novel mesophilic and cellulolytic organism within the genus Hungateiclostridium.</title>
        <authorList>
            <person name="Rettenmaier R."/>
            <person name="Liebl W."/>
            <person name="Zverlov V."/>
        </authorList>
    </citation>
    <scope>NUCLEOTIDE SEQUENCE [LARGE SCALE GENOMIC DNA]</scope>
    <source>
        <strain evidence="8">N2K1</strain>
    </source>
</reference>
<keyword evidence="5" id="KW-1133">Transmembrane helix</keyword>
<keyword evidence="8" id="KW-1185">Reference proteome</keyword>
<comment type="caution">
    <text evidence="7">The sequence shown here is derived from an EMBL/GenBank/DDBJ whole genome shotgun (WGS) entry which is preliminary data.</text>
</comment>
<protein>
    <submittedName>
        <fullName evidence="7">Sensor histidine kinase</fullName>
    </submittedName>
</protein>
<dbReference type="InterPro" id="IPR050640">
    <property type="entry name" value="Bact_2-comp_sensor_kinase"/>
</dbReference>
<dbReference type="InterPro" id="IPR003594">
    <property type="entry name" value="HATPase_dom"/>
</dbReference>
<evidence type="ECO:0000256" key="2">
    <source>
        <dbReference type="ARBA" id="ARBA00022553"/>
    </source>
</evidence>
<evidence type="ECO:0000256" key="5">
    <source>
        <dbReference type="SAM" id="Phobius"/>
    </source>
</evidence>
<keyword evidence="4 7" id="KW-0418">Kinase</keyword>
<feature type="transmembrane region" description="Helical" evidence="5">
    <location>
        <begin position="309"/>
        <end position="328"/>
    </location>
</feature>
<feature type="domain" description="HAMP" evidence="6">
    <location>
        <begin position="330"/>
        <end position="382"/>
    </location>
</feature>
<evidence type="ECO:0000256" key="3">
    <source>
        <dbReference type="ARBA" id="ARBA00022679"/>
    </source>
</evidence>
<dbReference type="InterPro" id="IPR010559">
    <property type="entry name" value="Sig_transdc_His_kin_internal"/>
</dbReference>
<dbReference type="AlphaFoldDB" id="A0A4Q0I2E2"/>
<dbReference type="SMART" id="SM00304">
    <property type="entry name" value="HAMP"/>
    <property type="match status" value="1"/>
</dbReference>
<gene>
    <name evidence="7" type="ORF">EFD62_12180</name>
</gene>
<dbReference type="Pfam" id="PF06580">
    <property type="entry name" value="His_kinase"/>
    <property type="match status" value="1"/>
</dbReference>